<organism evidence="2 3">
    <name type="scientific">Idiomarina abyssalis</name>
    <dbReference type="NCBI Taxonomy" id="86102"/>
    <lineage>
        <taxon>Bacteria</taxon>
        <taxon>Pseudomonadati</taxon>
        <taxon>Pseudomonadota</taxon>
        <taxon>Gammaproteobacteria</taxon>
        <taxon>Alteromonadales</taxon>
        <taxon>Idiomarinaceae</taxon>
        <taxon>Idiomarina</taxon>
    </lineage>
</organism>
<dbReference type="Proteomes" id="UP000655994">
    <property type="component" value="Unassembled WGS sequence"/>
</dbReference>
<evidence type="ECO:0000313" key="1">
    <source>
        <dbReference type="EMBL" id="MBJ7265496.1"/>
    </source>
</evidence>
<dbReference type="AlphaFoldDB" id="A0A8I1KIE7"/>
<accession>A0A8I1KIE7</accession>
<protein>
    <submittedName>
        <fullName evidence="2">Uncharacterized protein</fullName>
    </submittedName>
</protein>
<dbReference type="RefSeq" id="WP_199493321.1">
    <property type="nucleotide sequence ID" value="NZ_JAEMOP010000009.1"/>
</dbReference>
<sequence length="137" mass="15277">MKKFLLTDSDDKDQLLEFTLSLLSVSLQTLEAPANAEREWMSVFMGNLHHNGPLDEQLRITPMIASPVQGHLSAAELDKTLLAVARRLDNELSVLQRGAMINLVRNATGKFNLHSKSERSDIIDALDAEFALSEKTF</sequence>
<dbReference type="EMBL" id="JAEMOP010000009">
    <property type="protein sequence ID" value="MBJ7316830.1"/>
    <property type="molecule type" value="Genomic_DNA"/>
</dbReference>
<gene>
    <name evidence="1" type="ORF">JHC10_00925</name>
    <name evidence="2" type="ORF">JHC11_12615</name>
</gene>
<evidence type="ECO:0000313" key="3">
    <source>
        <dbReference type="Proteomes" id="UP000621390"/>
    </source>
</evidence>
<dbReference type="Proteomes" id="UP000621390">
    <property type="component" value="Unassembled WGS sequence"/>
</dbReference>
<keyword evidence="4" id="KW-1185">Reference proteome</keyword>
<evidence type="ECO:0000313" key="2">
    <source>
        <dbReference type="EMBL" id="MBJ7316830.1"/>
    </source>
</evidence>
<dbReference type="EMBL" id="JAEMOS010000002">
    <property type="protein sequence ID" value="MBJ7265496.1"/>
    <property type="molecule type" value="Genomic_DNA"/>
</dbReference>
<reference evidence="2 4" key="1">
    <citation type="submission" date="2020-09" db="EMBL/GenBank/DDBJ databases">
        <title>Draft Genomes of Bacterial Isolates from North Pond Shallow Sediments.</title>
        <authorList>
            <person name="Kiel Reese B."/>
            <person name="Mullis M."/>
            <person name="Weisend R.E."/>
        </authorList>
    </citation>
    <scope>NUCLEOTIDE SEQUENCE</scope>
    <source>
        <strain evidence="2">KJE-2</strain>
        <strain evidence="1 4">KJE-3</strain>
    </source>
</reference>
<comment type="caution">
    <text evidence="2">The sequence shown here is derived from an EMBL/GenBank/DDBJ whole genome shotgun (WGS) entry which is preliminary data.</text>
</comment>
<proteinExistence type="predicted"/>
<name>A0A8I1KIE7_9GAMM</name>
<evidence type="ECO:0000313" key="4">
    <source>
        <dbReference type="Proteomes" id="UP000655994"/>
    </source>
</evidence>